<gene>
    <name evidence="1" type="ORF">PG999_002880</name>
</gene>
<evidence type="ECO:0000313" key="2">
    <source>
        <dbReference type="Proteomes" id="UP001392437"/>
    </source>
</evidence>
<evidence type="ECO:0000313" key="1">
    <source>
        <dbReference type="EMBL" id="KAK8130500.1"/>
    </source>
</evidence>
<dbReference type="Proteomes" id="UP001392437">
    <property type="component" value="Unassembled WGS sequence"/>
</dbReference>
<name>A0AAW0R9K5_9PEZI</name>
<comment type="caution">
    <text evidence="1">The sequence shown here is derived from an EMBL/GenBank/DDBJ whole genome shotgun (WGS) entry which is preliminary data.</text>
</comment>
<reference evidence="1 2" key="1">
    <citation type="submission" date="2023-01" db="EMBL/GenBank/DDBJ databases">
        <title>Analysis of 21 Apiospora genomes using comparative genomics revels a genus with tremendous synthesis potential of carbohydrate active enzymes and secondary metabolites.</title>
        <authorList>
            <person name="Sorensen T."/>
        </authorList>
    </citation>
    <scope>NUCLEOTIDE SEQUENCE [LARGE SCALE GENOMIC DNA]</scope>
    <source>
        <strain evidence="1 2">CBS 117206</strain>
    </source>
</reference>
<keyword evidence="2" id="KW-1185">Reference proteome</keyword>
<accession>A0AAW0R9K5</accession>
<dbReference type="EMBL" id="JAQQWP010000002">
    <property type="protein sequence ID" value="KAK8130500.1"/>
    <property type="molecule type" value="Genomic_DNA"/>
</dbReference>
<organism evidence="1 2">
    <name type="scientific">Apiospora kogelbergensis</name>
    <dbReference type="NCBI Taxonomy" id="1337665"/>
    <lineage>
        <taxon>Eukaryota</taxon>
        <taxon>Fungi</taxon>
        <taxon>Dikarya</taxon>
        <taxon>Ascomycota</taxon>
        <taxon>Pezizomycotina</taxon>
        <taxon>Sordariomycetes</taxon>
        <taxon>Xylariomycetidae</taxon>
        <taxon>Amphisphaeriales</taxon>
        <taxon>Apiosporaceae</taxon>
        <taxon>Apiospora</taxon>
    </lineage>
</organism>
<sequence>MRRILQSITNGHQDMDFKEAAQSVILDRPLSDTAFEAFLAVMANGVPITPDELRVMCLHEITTKSKLRAVYDSYDFPLDQKLTLAEAIENIIKKLSSSYPEWRNMTQRESLYFELVEEIEGFKHPLDVLTLASRCNPATITQLNLWISNPRSSPQMNQIGAWLKSGTYNSGCPYHQATLVNQIQALGAKERNTLMYAADNCFEQVSMMSRCTTRNFYNAVTNTWEHTSPADKKKRDIQMAKAAVKKHVAKYGNNGSVSHKVEVDLLLQDLERVCCKWEPNKFLTVPDKLFSIHVGVIIDVHNGMMEFARSKGCEPLGDRVRLGVV</sequence>
<dbReference type="AlphaFoldDB" id="A0AAW0R9K5"/>
<protein>
    <submittedName>
        <fullName evidence="1">Uncharacterized protein</fullName>
    </submittedName>
</protein>
<proteinExistence type="predicted"/>